<accession>A0A1H2RBM7</accession>
<dbReference type="Pfam" id="PF10698">
    <property type="entry name" value="DUF2505"/>
    <property type="match status" value="1"/>
</dbReference>
<protein>
    <recommendedName>
        <fullName evidence="3">DUF2505 domain-containing protein</fullName>
    </recommendedName>
</protein>
<dbReference type="EMBL" id="FNNE01000001">
    <property type="protein sequence ID" value="SDW16883.1"/>
    <property type="molecule type" value="Genomic_DNA"/>
</dbReference>
<dbReference type="STRING" id="488533.SAMN04487960_101477"/>
<gene>
    <name evidence="1" type="ORF">SAMN04487960_101477</name>
</gene>
<sequence length="166" mass="18919">MQLEQTHAYDAGVEQVLGAFLSEGHILAKNDQVGARNVEIRELSRTDQTAKLVISREVKSSMAVPGILASFHREWNKIRQEEHWFRKDEAEWHCEYRVHLEGVPVRIKGNMRLQGNGDACINHVSLDVHCDLPLVGKKVAAFILEDSRSKMEQEHNASRGLINENR</sequence>
<dbReference type="Proteomes" id="UP000199675">
    <property type="component" value="Unassembled WGS sequence"/>
</dbReference>
<dbReference type="InterPro" id="IPR019639">
    <property type="entry name" value="DUF2505"/>
</dbReference>
<evidence type="ECO:0000313" key="2">
    <source>
        <dbReference type="Proteomes" id="UP000199675"/>
    </source>
</evidence>
<organism evidence="1 2">
    <name type="scientific">Marinobacter mobilis</name>
    <dbReference type="NCBI Taxonomy" id="488533"/>
    <lineage>
        <taxon>Bacteria</taxon>
        <taxon>Pseudomonadati</taxon>
        <taxon>Pseudomonadota</taxon>
        <taxon>Gammaproteobacteria</taxon>
        <taxon>Pseudomonadales</taxon>
        <taxon>Marinobacteraceae</taxon>
        <taxon>Marinobacter</taxon>
    </lineage>
</organism>
<keyword evidence="2" id="KW-1185">Reference proteome</keyword>
<dbReference type="RefSeq" id="WP_091811324.1">
    <property type="nucleotide sequence ID" value="NZ_FNNE01000001.1"/>
</dbReference>
<name>A0A1H2RBM7_9GAMM</name>
<reference evidence="1 2" key="1">
    <citation type="submission" date="2016-10" db="EMBL/GenBank/DDBJ databases">
        <authorList>
            <person name="de Groot N.N."/>
        </authorList>
    </citation>
    <scope>NUCLEOTIDE SEQUENCE [LARGE SCALE GENOMIC DNA]</scope>
    <source>
        <strain evidence="1 2">CGMCC 1.7059</strain>
    </source>
</reference>
<proteinExistence type="predicted"/>
<dbReference type="AlphaFoldDB" id="A0A1H2RBM7"/>
<dbReference type="OrthoDB" id="6194561at2"/>
<evidence type="ECO:0000313" key="1">
    <source>
        <dbReference type="EMBL" id="SDW16883.1"/>
    </source>
</evidence>
<evidence type="ECO:0008006" key="3">
    <source>
        <dbReference type="Google" id="ProtNLM"/>
    </source>
</evidence>